<comment type="caution">
    <text evidence="2">The sequence shown here is derived from an EMBL/GenBank/DDBJ whole genome shotgun (WGS) entry which is preliminary data.</text>
</comment>
<dbReference type="AlphaFoldDB" id="A0A1B9NIR8"/>
<dbReference type="Pfam" id="PF17227">
    <property type="entry name" value="DUF5302"/>
    <property type="match status" value="1"/>
</dbReference>
<gene>
    <name evidence="2" type="ORF">A7J15_11890</name>
</gene>
<evidence type="ECO:0000256" key="1">
    <source>
        <dbReference type="SAM" id="MobiDB-lite"/>
    </source>
</evidence>
<dbReference type="STRING" id="904291.A7J15_11890"/>
<dbReference type="InterPro" id="IPR035172">
    <property type="entry name" value="DUF5302"/>
</dbReference>
<evidence type="ECO:0000313" key="3">
    <source>
        <dbReference type="Proteomes" id="UP000093355"/>
    </source>
</evidence>
<name>A0A1B9NIR8_9MICO</name>
<dbReference type="OrthoDB" id="4319558at2"/>
<feature type="region of interest" description="Disordered" evidence="1">
    <location>
        <begin position="21"/>
        <end position="63"/>
    </location>
</feature>
<dbReference type="RefSeq" id="WP_067028253.1">
    <property type="nucleotide sequence ID" value="NZ_CP038256.1"/>
</dbReference>
<evidence type="ECO:0000313" key="2">
    <source>
        <dbReference type="EMBL" id="OCG76476.1"/>
    </source>
</evidence>
<organism evidence="2 3">
    <name type="scientific">Microbacterium sediminis</name>
    <dbReference type="NCBI Taxonomy" id="904291"/>
    <lineage>
        <taxon>Bacteria</taxon>
        <taxon>Bacillati</taxon>
        <taxon>Actinomycetota</taxon>
        <taxon>Actinomycetes</taxon>
        <taxon>Micrococcales</taxon>
        <taxon>Microbacteriaceae</taxon>
        <taxon>Microbacterium</taxon>
    </lineage>
</organism>
<keyword evidence="3" id="KW-1185">Reference proteome</keyword>
<feature type="compositionally biased region" description="Low complexity" evidence="1">
    <location>
        <begin position="33"/>
        <end position="44"/>
    </location>
</feature>
<proteinExistence type="predicted"/>
<reference evidence="2 3" key="1">
    <citation type="submission" date="2016-05" db="EMBL/GenBank/DDBJ databases">
        <authorList>
            <person name="Lavstsen T."/>
            <person name="Jespersen J.S."/>
        </authorList>
    </citation>
    <scope>NUCLEOTIDE SEQUENCE [LARGE SCALE GENOMIC DNA]</scope>
    <source>
        <strain evidence="2 3">YLB-01</strain>
    </source>
</reference>
<accession>A0A1B9NIR8</accession>
<dbReference type="EMBL" id="LXMD01000002">
    <property type="protein sequence ID" value="OCG76476.1"/>
    <property type="molecule type" value="Genomic_DNA"/>
</dbReference>
<protein>
    <submittedName>
        <fullName evidence="2">Uncharacterized protein</fullName>
    </submittedName>
</protein>
<sequence length="63" mass="6556">MADESKNSPSDDAKAKFREALERKNAQNAAKHGAAGTAGRQAGAIHGVHGPAGGKREFRRKSG</sequence>
<dbReference type="Proteomes" id="UP000093355">
    <property type="component" value="Unassembled WGS sequence"/>
</dbReference>